<feature type="disulfide bond" evidence="16">
    <location>
        <begin position="358"/>
        <end position="369"/>
    </location>
</feature>
<dbReference type="Gene3D" id="3.20.20.70">
    <property type="entry name" value="Aldolase class I"/>
    <property type="match status" value="1"/>
</dbReference>
<feature type="signal peptide" evidence="18">
    <location>
        <begin position="1"/>
        <end position="20"/>
    </location>
</feature>
<dbReference type="GO" id="GO:0031410">
    <property type="term" value="C:cytoplasmic vesicle"/>
    <property type="evidence" value="ECO:0007669"/>
    <property type="project" value="TreeGrafter"/>
</dbReference>
<feature type="active site" description="Proton donor" evidence="14">
    <location>
        <position position="132"/>
    </location>
</feature>
<dbReference type="PIRSF" id="PIRSF038193">
    <property type="entry name" value="Hyaluronidase"/>
    <property type="match status" value="1"/>
</dbReference>
<comment type="subcellular location">
    <subcellularLocation>
        <location evidence="2">Lysosome</location>
    </subcellularLocation>
    <subcellularLocation>
        <location evidence="3">Secreted</location>
    </subcellularLocation>
</comment>
<dbReference type="Ensembl" id="ENSGACT00000034035.1">
    <property type="protein sequence ID" value="ENSGACP00000045988.1"/>
    <property type="gene ID" value="ENSGACG00000023127.1"/>
</dbReference>
<dbReference type="Pfam" id="PF01630">
    <property type="entry name" value="Glyco_hydro_56"/>
    <property type="match status" value="1"/>
</dbReference>
<feature type="chain" id="PRO_5042900117" description="Hyaluronidase" evidence="18">
    <location>
        <begin position="21"/>
        <end position="435"/>
    </location>
</feature>
<evidence type="ECO:0000256" key="1">
    <source>
        <dbReference type="ARBA" id="ARBA00000251"/>
    </source>
</evidence>
<proteinExistence type="inferred from homology"/>
<evidence type="ECO:0000256" key="5">
    <source>
        <dbReference type="ARBA" id="ARBA00022525"/>
    </source>
</evidence>
<evidence type="ECO:0000256" key="16">
    <source>
        <dbReference type="PIRSR" id="PIRSR038193-3"/>
    </source>
</evidence>
<dbReference type="SUPFAM" id="SSF51445">
    <property type="entry name" value="(Trans)glycosidases"/>
    <property type="match status" value="1"/>
</dbReference>
<reference evidence="19" key="2">
    <citation type="submission" date="2025-08" db="UniProtKB">
        <authorList>
            <consortium name="Ensembl"/>
        </authorList>
    </citation>
    <scope>IDENTIFICATION</scope>
</reference>
<evidence type="ECO:0000256" key="11">
    <source>
        <dbReference type="ARBA" id="ARBA00023228"/>
    </source>
</evidence>
<feature type="disulfide bond" evidence="16">
    <location>
        <begin position="423"/>
        <end position="432"/>
    </location>
</feature>
<feature type="disulfide bond" evidence="16">
    <location>
        <begin position="363"/>
        <end position="421"/>
    </location>
</feature>
<dbReference type="GO" id="GO:0004415">
    <property type="term" value="F:hyalurononglucosaminidase activity"/>
    <property type="evidence" value="ECO:0007669"/>
    <property type="project" value="UniProtKB-UniRule"/>
</dbReference>
<evidence type="ECO:0000256" key="8">
    <source>
        <dbReference type="ARBA" id="ARBA00022801"/>
    </source>
</evidence>
<feature type="disulfide bond" evidence="16">
    <location>
        <begin position="208"/>
        <end position="223"/>
    </location>
</feature>
<evidence type="ECO:0000313" key="20">
    <source>
        <dbReference type="Proteomes" id="UP000007635"/>
    </source>
</evidence>
<evidence type="ECO:0000256" key="6">
    <source>
        <dbReference type="ARBA" id="ARBA00022536"/>
    </source>
</evidence>
<evidence type="ECO:0000256" key="7">
    <source>
        <dbReference type="ARBA" id="ARBA00022729"/>
    </source>
</evidence>
<keyword evidence="9 16" id="KW-1015">Disulfide bond</keyword>
<sequence length="435" mass="49417">MGSFHNEAPFFLNLISLVSGLQFATSSFSQVPFLTVWNAPTARCLSQYGVDLDLGTFSIVQNENQTFMGENITIFYSEKLGLYPRYTGQGLPINGGLPQNASLDKHLAVASESIRTWIPDRDFQGLAVVDWESWRPLWERDWDSKQVYQVKSRELVRSGHPDWSPAQVEAAARADFQEAGRKFMERTLKLGQQERPKGLWGFYGFPDCYNYYRDKSANYTGECPAAELERNDQLLWLWNVSSALYPDIYLSLGLRHLDREVLLYSRHRILEAMRAGAPSASTVFPYARIVYTYTLDFLSQEHLVYTLGESAALGSAGVVLWGDNAFSKSENTCRAIKSYIDNTLGPYLVNVTAAAFLCSSTICSSHGRCQRRNPTSSVYLHLDPAEWKVVHEKKSDKRQSYTIFGRMRTRKVAFMKSEFQCRCFPGWSGERCSQG</sequence>
<dbReference type="InterPro" id="IPR018155">
    <property type="entry name" value="Hyaluronidase"/>
</dbReference>
<comment type="catalytic activity">
    <reaction evidence="1 17">
        <text>Random hydrolysis of (1-&gt;4)-linkages between N-acetyl-beta-D-glucosamine and D-glucuronate residues in hyaluronate.</text>
        <dbReference type="EC" id="3.2.1.35"/>
    </reaction>
</comment>
<keyword evidence="20" id="KW-1185">Reference proteome</keyword>
<dbReference type="AlphaFoldDB" id="A0AAQ4Q6M2"/>
<evidence type="ECO:0000256" key="13">
    <source>
        <dbReference type="PIRNR" id="PIRNR038193"/>
    </source>
</evidence>
<evidence type="ECO:0000256" key="3">
    <source>
        <dbReference type="ARBA" id="ARBA00004613"/>
    </source>
</evidence>
<protein>
    <recommendedName>
        <fullName evidence="17">Hyaluronidase</fullName>
        <ecNumber evidence="17">3.2.1.35</ecNumber>
    </recommendedName>
</protein>
<dbReference type="KEGG" id="gat:120834688"/>
<accession>A0AAQ4Q6M2</accession>
<dbReference type="GO" id="GO:0030214">
    <property type="term" value="P:hyaluronan catabolic process"/>
    <property type="evidence" value="ECO:0007669"/>
    <property type="project" value="TreeGrafter"/>
</dbReference>
<dbReference type="GeneTree" id="ENSGT01020000230364"/>
<feature type="disulfide bond" evidence="16">
    <location>
        <begin position="44"/>
        <end position="333"/>
    </location>
</feature>
<comment type="similarity">
    <text evidence="4 13 17">Belongs to the glycosyl hydrolase 56 family.</text>
</comment>
<dbReference type="PRINTS" id="PR00846">
    <property type="entry name" value="GLHYDRLASE56"/>
</dbReference>
<dbReference type="EC" id="3.2.1.35" evidence="17"/>
<evidence type="ECO:0000313" key="19">
    <source>
        <dbReference type="Ensembl" id="ENSGACP00000045988.1"/>
    </source>
</evidence>
<evidence type="ECO:0000256" key="10">
    <source>
        <dbReference type="ARBA" id="ARBA00023180"/>
    </source>
</evidence>
<evidence type="ECO:0000256" key="9">
    <source>
        <dbReference type="ARBA" id="ARBA00023157"/>
    </source>
</evidence>
<keyword evidence="7 18" id="KW-0732">Signal</keyword>
<keyword evidence="11" id="KW-0458">Lysosome</keyword>
<evidence type="ECO:0000256" key="12">
    <source>
        <dbReference type="ARBA" id="ARBA00023295"/>
    </source>
</evidence>
<evidence type="ECO:0000256" key="15">
    <source>
        <dbReference type="PIRSR" id="PIRSR038193-2"/>
    </source>
</evidence>
<evidence type="ECO:0000256" key="18">
    <source>
        <dbReference type="SAM" id="SignalP"/>
    </source>
</evidence>
<dbReference type="GO" id="GO:0005764">
    <property type="term" value="C:lysosome"/>
    <property type="evidence" value="ECO:0007669"/>
    <property type="project" value="UniProtKB-SubCell"/>
</dbReference>
<dbReference type="PANTHER" id="PTHR11769:SF23">
    <property type="entry name" value="HYALURONIDASE-1"/>
    <property type="match status" value="1"/>
</dbReference>
<evidence type="ECO:0000256" key="14">
    <source>
        <dbReference type="PIRSR" id="PIRSR038193-1"/>
    </source>
</evidence>
<reference evidence="19" key="3">
    <citation type="submission" date="2025-09" db="UniProtKB">
        <authorList>
            <consortium name="Ensembl"/>
        </authorList>
    </citation>
    <scope>IDENTIFICATION</scope>
</reference>
<dbReference type="PANTHER" id="PTHR11769">
    <property type="entry name" value="HYALURONIDASE"/>
    <property type="match status" value="1"/>
</dbReference>
<keyword evidence="6" id="KW-0245">EGF-like domain</keyword>
<evidence type="ECO:0000256" key="4">
    <source>
        <dbReference type="ARBA" id="ARBA00008871"/>
    </source>
</evidence>
<dbReference type="CTD" id="3373"/>
<dbReference type="GO" id="GO:0005576">
    <property type="term" value="C:extracellular region"/>
    <property type="evidence" value="ECO:0007669"/>
    <property type="project" value="UniProtKB-SubCell"/>
</dbReference>
<dbReference type="InterPro" id="IPR013785">
    <property type="entry name" value="Aldolase_TIM"/>
</dbReference>
<keyword evidence="8 17" id="KW-0378">Hydrolase</keyword>
<dbReference type="GO" id="GO:0005975">
    <property type="term" value="P:carbohydrate metabolic process"/>
    <property type="evidence" value="ECO:0007669"/>
    <property type="project" value="UniProtKB-UniRule"/>
</dbReference>
<dbReference type="GeneID" id="120834688"/>
<keyword evidence="12 17" id="KW-0326">Glycosidase</keyword>
<dbReference type="InterPro" id="IPR017853">
    <property type="entry name" value="GH"/>
</dbReference>
<evidence type="ECO:0000256" key="2">
    <source>
        <dbReference type="ARBA" id="ARBA00004371"/>
    </source>
</evidence>
<reference evidence="19 20" key="1">
    <citation type="journal article" date="2021" name="G3 (Bethesda)">
        <title>Improved contiguity of the threespine stickleback genome using long-read sequencing.</title>
        <authorList>
            <person name="Nath S."/>
            <person name="Shaw D.E."/>
            <person name="White M.A."/>
        </authorList>
    </citation>
    <scope>NUCLEOTIDE SEQUENCE [LARGE SCALE GENOMIC DNA]</scope>
    <source>
        <strain evidence="19 20">Lake Benthic</strain>
    </source>
</reference>
<keyword evidence="5" id="KW-0964">Secreted</keyword>
<name>A0AAQ4Q6M2_GASAC</name>
<dbReference type="RefSeq" id="XP_040058764.1">
    <property type="nucleotide sequence ID" value="XM_040202830.1"/>
</dbReference>
<dbReference type="Proteomes" id="UP000007635">
    <property type="component" value="Chromosome XVII"/>
</dbReference>
<organism evidence="19 20">
    <name type="scientific">Gasterosteus aculeatus aculeatus</name>
    <name type="common">three-spined stickleback</name>
    <dbReference type="NCBI Taxonomy" id="481459"/>
    <lineage>
        <taxon>Eukaryota</taxon>
        <taxon>Metazoa</taxon>
        <taxon>Chordata</taxon>
        <taxon>Craniata</taxon>
        <taxon>Vertebrata</taxon>
        <taxon>Euteleostomi</taxon>
        <taxon>Actinopterygii</taxon>
        <taxon>Neopterygii</taxon>
        <taxon>Teleostei</taxon>
        <taxon>Neoteleostei</taxon>
        <taxon>Acanthomorphata</taxon>
        <taxon>Eupercaria</taxon>
        <taxon>Perciformes</taxon>
        <taxon>Cottioidei</taxon>
        <taxon>Gasterosteales</taxon>
        <taxon>Gasterosteidae</taxon>
        <taxon>Gasterosteus</taxon>
    </lineage>
</organism>
<feature type="glycosylation site" description="N-linked (GlcNAc...) asparagine" evidence="15">
    <location>
        <position position="350"/>
    </location>
</feature>
<evidence type="ECO:0000256" key="17">
    <source>
        <dbReference type="RuleBase" id="RU610713"/>
    </source>
</evidence>
<keyword evidence="10" id="KW-0325">Glycoprotein</keyword>
<dbReference type="FunFam" id="3.20.20.70:FF:000065">
    <property type="entry name" value="Hyaluronidase"/>
    <property type="match status" value="1"/>
</dbReference>